<keyword evidence="2" id="KW-1185">Reference proteome</keyword>
<dbReference type="AlphaFoldDB" id="A0A2P7MQF9"/>
<gene>
    <name evidence="1" type="ORF">C7K55_13075</name>
</gene>
<name>A0A2P7MQF9_9CYAN</name>
<sequence>MTPELANCVLEGLLLLHEELSQDPESPWYVGTPDQTQVLHDELWILAGELYARSSAALVDAWYRAGRSSLLPVNCTGELFSSRHLQLVG</sequence>
<dbReference type="RefSeq" id="WP_106633167.1">
    <property type="nucleotide sequence ID" value="NZ_PXXO01000024.1"/>
</dbReference>
<dbReference type="OrthoDB" id="565334at2"/>
<comment type="caution">
    <text evidence="1">The sequence shown here is derived from an EMBL/GenBank/DDBJ whole genome shotgun (WGS) entry which is preliminary data.</text>
</comment>
<organism evidence="1 2">
    <name type="scientific">Cyanobium usitatum str. Tous</name>
    <dbReference type="NCBI Taxonomy" id="2116684"/>
    <lineage>
        <taxon>Bacteria</taxon>
        <taxon>Bacillati</taxon>
        <taxon>Cyanobacteriota</taxon>
        <taxon>Cyanophyceae</taxon>
        <taxon>Synechococcales</taxon>
        <taxon>Prochlorococcaceae</taxon>
        <taxon>Cyanobium</taxon>
    </lineage>
</organism>
<dbReference type="Proteomes" id="UP000243002">
    <property type="component" value="Unassembled WGS sequence"/>
</dbReference>
<proteinExistence type="predicted"/>
<dbReference type="EMBL" id="PXXO01000024">
    <property type="protein sequence ID" value="PSJ03415.1"/>
    <property type="molecule type" value="Genomic_DNA"/>
</dbReference>
<protein>
    <submittedName>
        <fullName evidence="1">Uncharacterized protein</fullName>
    </submittedName>
</protein>
<accession>A0A2P7MQF9</accession>
<evidence type="ECO:0000313" key="1">
    <source>
        <dbReference type="EMBL" id="PSJ03415.1"/>
    </source>
</evidence>
<reference evidence="1 2" key="1">
    <citation type="journal article" date="2018" name="Environ. Microbiol.">
        <title>Ecological and genomic features of two widespread freshwater picocyanobacteria.</title>
        <authorList>
            <person name="Cabello-Yeves P.J."/>
            <person name="Picazo A."/>
            <person name="Camacho A."/>
            <person name="Callieri C."/>
            <person name="Rosselli R."/>
            <person name="Roda-Garcia J.J."/>
            <person name="Coutinho F.H."/>
            <person name="Rodriguez-Valera F."/>
        </authorList>
    </citation>
    <scope>NUCLEOTIDE SEQUENCE [LARGE SCALE GENOMIC DNA]</scope>
    <source>
        <strain evidence="1 2">Tous</strain>
    </source>
</reference>
<evidence type="ECO:0000313" key="2">
    <source>
        <dbReference type="Proteomes" id="UP000243002"/>
    </source>
</evidence>